<keyword evidence="2" id="KW-1185">Reference proteome</keyword>
<name>A0ABS5JTA7_9BACT</name>
<gene>
    <name evidence="1" type="ORF">KEM10_07465</name>
</gene>
<evidence type="ECO:0000313" key="1">
    <source>
        <dbReference type="EMBL" id="MBS2098115.1"/>
    </source>
</evidence>
<dbReference type="Proteomes" id="UP000708576">
    <property type="component" value="Unassembled WGS sequence"/>
</dbReference>
<reference evidence="1 2" key="1">
    <citation type="journal article" date="2015" name="Int. J. Syst. Evol. Microbiol.">
        <title>Carboxylicivirga linearis sp. nov., isolated from a sea cucumber culture pond.</title>
        <authorList>
            <person name="Wang F.Q."/>
            <person name="Zhou Y.X."/>
            <person name="Lin X.Z."/>
            <person name="Chen G.J."/>
            <person name="Du Z.J."/>
        </authorList>
    </citation>
    <scope>NUCLEOTIDE SEQUENCE [LARGE SCALE GENOMIC DNA]</scope>
    <source>
        <strain evidence="1 2">FB218</strain>
    </source>
</reference>
<evidence type="ECO:0008006" key="3">
    <source>
        <dbReference type="Google" id="ProtNLM"/>
    </source>
</evidence>
<comment type="caution">
    <text evidence="1">The sequence shown here is derived from an EMBL/GenBank/DDBJ whole genome shotgun (WGS) entry which is preliminary data.</text>
</comment>
<proteinExistence type="predicted"/>
<dbReference type="RefSeq" id="WP_212215353.1">
    <property type="nucleotide sequence ID" value="NZ_JAGUCO010000003.1"/>
</dbReference>
<dbReference type="EMBL" id="JAGUCO010000003">
    <property type="protein sequence ID" value="MBS2098115.1"/>
    <property type="molecule type" value="Genomic_DNA"/>
</dbReference>
<protein>
    <recommendedName>
        <fullName evidence="3">Serine hydrolase</fullName>
    </recommendedName>
</protein>
<organism evidence="1 2">
    <name type="scientific">Carboxylicivirga linearis</name>
    <dbReference type="NCBI Taxonomy" id="1628157"/>
    <lineage>
        <taxon>Bacteria</taxon>
        <taxon>Pseudomonadati</taxon>
        <taxon>Bacteroidota</taxon>
        <taxon>Bacteroidia</taxon>
        <taxon>Marinilabiliales</taxon>
        <taxon>Marinilabiliaceae</taxon>
        <taxon>Carboxylicivirga</taxon>
    </lineage>
</organism>
<sequence>MKSNLILILFVLVYQFNWAQEKTALPKEPWEAIVDMAQNSPDAFVYITLYT</sequence>
<evidence type="ECO:0000313" key="2">
    <source>
        <dbReference type="Proteomes" id="UP000708576"/>
    </source>
</evidence>
<accession>A0ABS5JTA7</accession>